<dbReference type="PANTHER" id="PTHR30471:SF3">
    <property type="entry name" value="UPF0758 PROTEIN YEES-RELATED"/>
    <property type="match status" value="1"/>
</dbReference>
<proteinExistence type="inferred from homology"/>
<sequence length="234" mass="25811">MEDSYISKKLSIKEWSVEDRPREKLLSKGFSALGDAEILAILIGSGTKDETAVEVAKRILYSCNNNLAELGKQSIKDLCKIKGIGEARAITIVAALELGRRRSIVEPLERKRISASSDVTDIFQPLLADLPHEEFWVMLLNRSNKIIDKHRISQGGMSGTVTDIRIIMKLALDNLASSIIAVHNHPSGNRFPSDADKNITEKLKLAAATFDIQLIDHIIVTASQCFSFADEGLI</sequence>
<evidence type="ECO:0000256" key="3">
    <source>
        <dbReference type="ARBA" id="ARBA00022801"/>
    </source>
</evidence>
<dbReference type="InterPro" id="IPR001405">
    <property type="entry name" value="UPF0758"/>
</dbReference>
<dbReference type="InterPro" id="IPR046778">
    <property type="entry name" value="UPF0758_N"/>
</dbReference>
<feature type="domain" description="MPN" evidence="7">
    <location>
        <begin position="112"/>
        <end position="234"/>
    </location>
</feature>
<dbReference type="InterPro" id="IPR010994">
    <property type="entry name" value="RuvA_2-like"/>
</dbReference>
<protein>
    <submittedName>
        <fullName evidence="8">DNA repair protein RadC</fullName>
    </submittedName>
</protein>
<dbReference type="OrthoDB" id="9804482at2"/>
<dbReference type="InterPro" id="IPR037518">
    <property type="entry name" value="MPN"/>
</dbReference>
<keyword evidence="2" id="KW-0479">Metal-binding</keyword>
<evidence type="ECO:0000256" key="6">
    <source>
        <dbReference type="RuleBase" id="RU003797"/>
    </source>
</evidence>
<gene>
    <name evidence="8" type="ORF">CLV25_101498</name>
</gene>
<dbReference type="Pfam" id="PF04002">
    <property type="entry name" value="RadC"/>
    <property type="match status" value="1"/>
</dbReference>
<dbReference type="NCBIfam" id="TIGR00608">
    <property type="entry name" value="radc"/>
    <property type="match status" value="1"/>
</dbReference>
<dbReference type="Gene3D" id="3.40.140.10">
    <property type="entry name" value="Cytidine Deaminase, domain 2"/>
    <property type="match status" value="1"/>
</dbReference>
<dbReference type="EMBL" id="SLWB01000001">
    <property type="protein sequence ID" value="TCN73276.1"/>
    <property type="molecule type" value="Genomic_DNA"/>
</dbReference>
<organism evidence="8 9">
    <name type="scientific">Acetobacteroides hydrogenigenes</name>
    <dbReference type="NCBI Taxonomy" id="979970"/>
    <lineage>
        <taxon>Bacteria</taxon>
        <taxon>Pseudomonadati</taxon>
        <taxon>Bacteroidota</taxon>
        <taxon>Bacteroidia</taxon>
        <taxon>Bacteroidales</taxon>
        <taxon>Rikenellaceae</taxon>
        <taxon>Acetobacteroides</taxon>
    </lineage>
</organism>
<comment type="caution">
    <text evidence="8">The sequence shown here is derived from an EMBL/GenBank/DDBJ whole genome shotgun (WGS) entry which is preliminary data.</text>
</comment>
<comment type="similarity">
    <text evidence="6">Belongs to the UPF0758 family.</text>
</comment>
<dbReference type="PROSITE" id="PS01302">
    <property type="entry name" value="UPF0758"/>
    <property type="match status" value="1"/>
</dbReference>
<keyword evidence="3" id="KW-0378">Hydrolase</keyword>
<evidence type="ECO:0000313" key="9">
    <source>
        <dbReference type="Proteomes" id="UP000294830"/>
    </source>
</evidence>
<evidence type="ECO:0000256" key="2">
    <source>
        <dbReference type="ARBA" id="ARBA00022723"/>
    </source>
</evidence>
<keyword evidence="1" id="KW-0645">Protease</keyword>
<dbReference type="AlphaFoldDB" id="A0A4R2EX41"/>
<dbReference type="Proteomes" id="UP000294830">
    <property type="component" value="Unassembled WGS sequence"/>
</dbReference>
<keyword evidence="4" id="KW-0862">Zinc</keyword>
<evidence type="ECO:0000256" key="4">
    <source>
        <dbReference type="ARBA" id="ARBA00022833"/>
    </source>
</evidence>
<evidence type="ECO:0000259" key="7">
    <source>
        <dbReference type="PROSITE" id="PS50249"/>
    </source>
</evidence>
<dbReference type="InterPro" id="IPR020891">
    <property type="entry name" value="UPF0758_CS"/>
</dbReference>
<evidence type="ECO:0000256" key="1">
    <source>
        <dbReference type="ARBA" id="ARBA00022670"/>
    </source>
</evidence>
<name>A0A4R2EX41_9BACT</name>
<keyword evidence="5" id="KW-0482">Metalloprotease</keyword>
<dbReference type="PANTHER" id="PTHR30471">
    <property type="entry name" value="DNA REPAIR PROTEIN RADC"/>
    <property type="match status" value="1"/>
</dbReference>
<accession>A0A4R2EX41</accession>
<dbReference type="Pfam" id="PF20582">
    <property type="entry name" value="UPF0758_N"/>
    <property type="match status" value="1"/>
</dbReference>
<keyword evidence="9" id="KW-1185">Reference proteome</keyword>
<dbReference type="CDD" id="cd08071">
    <property type="entry name" value="MPN_DUF2466"/>
    <property type="match status" value="1"/>
</dbReference>
<evidence type="ECO:0000256" key="5">
    <source>
        <dbReference type="ARBA" id="ARBA00023049"/>
    </source>
</evidence>
<dbReference type="RefSeq" id="WP_131838046.1">
    <property type="nucleotide sequence ID" value="NZ_SLWB01000001.1"/>
</dbReference>
<dbReference type="GO" id="GO:0008237">
    <property type="term" value="F:metallopeptidase activity"/>
    <property type="evidence" value="ECO:0007669"/>
    <property type="project" value="UniProtKB-KW"/>
</dbReference>
<reference evidence="8 9" key="1">
    <citation type="submission" date="2019-03" db="EMBL/GenBank/DDBJ databases">
        <title>Genomic Encyclopedia of Archaeal and Bacterial Type Strains, Phase II (KMG-II): from individual species to whole genera.</title>
        <authorList>
            <person name="Goeker M."/>
        </authorList>
    </citation>
    <scope>NUCLEOTIDE SEQUENCE [LARGE SCALE GENOMIC DNA]</scope>
    <source>
        <strain evidence="8 9">RL-C</strain>
    </source>
</reference>
<dbReference type="PROSITE" id="PS50249">
    <property type="entry name" value="MPN"/>
    <property type="match status" value="1"/>
</dbReference>
<dbReference type="GO" id="GO:0046872">
    <property type="term" value="F:metal ion binding"/>
    <property type="evidence" value="ECO:0007669"/>
    <property type="project" value="UniProtKB-KW"/>
</dbReference>
<dbReference type="InterPro" id="IPR025657">
    <property type="entry name" value="RadC_JAB"/>
</dbReference>
<evidence type="ECO:0000313" key="8">
    <source>
        <dbReference type="EMBL" id="TCN73276.1"/>
    </source>
</evidence>
<dbReference type="NCBIfam" id="NF000642">
    <property type="entry name" value="PRK00024.1"/>
    <property type="match status" value="1"/>
</dbReference>
<dbReference type="GO" id="GO:0006508">
    <property type="term" value="P:proteolysis"/>
    <property type="evidence" value="ECO:0007669"/>
    <property type="project" value="UniProtKB-KW"/>
</dbReference>
<dbReference type="SUPFAM" id="SSF47781">
    <property type="entry name" value="RuvA domain 2-like"/>
    <property type="match status" value="1"/>
</dbReference>